<dbReference type="Proteomes" id="UP001250181">
    <property type="component" value="Unassembled WGS sequence"/>
</dbReference>
<dbReference type="EMBL" id="JAWCTQ010000016">
    <property type="protein sequence ID" value="MDT9683382.1"/>
    <property type="molecule type" value="Genomic_DNA"/>
</dbReference>
<dbReference type="RefSeq" id="WP_315878456.1">
    <property type="nucleotide sequence ID" value="NZ_JAWCTQ010000016.1"/>
</dbReference>
<evidence type="ECO:0000313" key="1">
    <source>
        <dbReference type="EMBL" id="MDT9683382.1"/>
    </source>
</evidence>
<name>A0ABU3QKU8_9ACTN</name>
<evidence type="ECO:0000313" key="2">
    <source>
        <dbReference type="Proteomes" id="UP001250181"/>
    </source>
</evidence>
<comment type="caution">
    <text evidence="1">The sequence shown here is derived from an EMBL/GenBank/DDBJ whole genome shotgun (WGS) entry which is preliminary data.</text>
</comment>
<proteinExistence type="predicted"/>
<organism evidence="1 2">
    <name type="scientific">Streptomyces tamarix</name>
    <dbReference type="NCBI Taxonomy" id="3078565"/>
    <lineage>
        <taxon>Bacteria</taxon>
        <taxon>Bacillati</taxon>
        <taxon>Actinomycetota</taxon>
        <taxon>Actinomycetes</taxon>
        <taxon>Kitasatosporales</taxon>
        <taxon>Streptomycetaceae</taxon>
        <taxon>Streptomyces</taxon>
    </lineage>
</organism>
<reference evidence="1 2" key="1">
    <citation type="submission" date="2023-09" db="EMBL/GenBank/DDBJ databases">
        <title>Streptomyces sp. nov.: A antagonism against Alternaria gaisen Producing Streptochlin, Isolated from Tamarix root soil.</title>
        <authorList>
            <person name="Chen Y."/>
        </authorList>
    </citation>
    <scope>NUCLEOTIDE SEQUENCE [LARGE SCALE GENOMIC DNA]</scope>
    <source>
        <strain evidence="1 2">TRM76323</strain>
    </source>
</reference>
<sequence>MNNEEELEEQETPIVSKNSEAAENILEQVIYNTNDTFKKTYDFRRELGITVDISIKMPNAFERATLVKEQVGLFDELFAYVDPANRIIYDTLTLIEKFGKYKVYKYTNDKDIDGNPVINKQEIPDYFSMKRFPREDLVTQIWQDYQEWRSRFLG</sequence>
<keyword evidence="2" id="KW-1185">Reference proteome</keyword>
<gene>
    <name evidence="1" type="ORF">RND61_15055</name>
</gene>
<protein>
    <submittedName>
        <fullName evidence="1">Uncharacterized protein</fullName>
    </submittedName>
</protein>
<accession>A0ABU3QKU8</accession>